<dbReference type="Gene3D" id="3.30.420.10">
    <property type="entry name" value="Ribonuclease H-like superfamily/Ribonuclease H"/>
    <property type="match status" value="1"/>
</dbReference>
<reference evidence="1 2" key="1">
    <citation type="submission" date="2017-03" db="EMBL/GenBank/DDBJ databases">
        <authorList>
            <person name="Afonso C.L."/>
            <person name="Miller P.J."/>
            <person name="Scott M.A."/>
            <person name="Spackman E."/>
            <person name="Goraichik I."/>
            <person name="Dimitrov K.M."/>
            <person name="Suarez D.L."/>
            <person name="Swayne D.E."/>
        </authorList>
    </citation>
    <scope>NUCLEOTIDE SEQUENCE [LARGE SCALE GENOMIC DNA]</scope>
    <source>
        <strain evidence="1">PRJEB14757</strain>
    </source>
</reference>
<proteinExistence type="predicted"/>
<evidence type="ECO:0000313" key="1">
    <source>
        <dbReference type="EMBL" id="SLM31754.1"/>
    </source>
</evidence>
<dbReference type="SUPFAM" id="SSF53098">
    <property type="entry name" value="Ribonuclease H-like"/>
    <property type="match status" value="1"/>
</dbReference>
<dbReference type="STRING" id="1246637.MTBBW1_420019"/>
<evidence type="ECO:0000313" key="2">
    <source>
        <dbReference type="Proteomes" id="UP000191931"/>
    </source>
</evidence>
<organism evidence="1 2">
    <name type="scientific">Desulfamplus magnetovallimortis</name>
    <dbReference type="NCBI Taxonomy" id="1246637"/>
    <lineage>
        <taxon>Bacteria</taxon>
        <taxon>Pseudomonadati</taxon>
        <taxon>Thermodesulfobacteriota</taxon>
        <taxon>Desulfobacteria</taxon>
        <taxon>Desulfobacterales</taxon>
        <taxon>Desulfobacteraceae</taxon>
        <taxon>Desulfamplus</taxon>
    </lineage>
</organism>
<dbReference type="Proteomes" id="UP000191931">
    <property type="component" value="Unassembled WGS sequence"/>
</dbReference>
<dbReference type="EMBL" id="FWEV01000284">
    <property type="protein sequence ID" value="SLM31754.1"/>
    <property type="molecule type" value="Genomic_DNA"/>
</dbReference>
<accession>A0A1W1HGZ7</accession>
<protein>
    <recommendedName>
        <fullName evidence="3">Exonuclease domain-containing protein</fullName>
    </recommendedName>
</protein>
<name>A0A1W1HGZ7_9BACT</name>
<evidence type="ECO:0008006" key="3">
    <source>
        <dbReference type="Google" id="ProtNLM"/>
    </source>
</evidence>
<gene>
    <name evidence="1" type="ORF">MTBBW1_420019</name>
</gene>
<dbReference type="AlphaFoldDB" id="A0A1W1HGZ7"/>
<keyword evidence="2" id="KW-1185">Reference proteome</keyword>
<sequence>MMRGIYQTQYKTYMADARHNRRNESCFKNSYLLRLSYKIMKIIRPNIIDVEASGFGPESYPIEIGFVTTSRKRYSTLIMPHENWNHWDPESARIHNITRDLLNRHGRPLGEVAEYLNKIFKGETVYSDGWVVDKPWIDRLFYEANAQRLFSVSPLELILKEDQMEIWHRIKIEVIKQLKAERHRASIDAYVIQETFVRSRKILSDHQGI</sequence>
<dbReference type="InterPro" id="IPR036397">
    <property type="entry name" value="RNaseH_sf"/>
</dbReference>
<dbReference type="GO" id="GO:0003676">
    <property type="term" value="F:nucleic acid binding"/>
    <property type="evidence" value="ECO:0007669"/>
    <property type="project" value="InterPro"/>
</dbReference>
<dbReference type="InterPro" id="IPR012337">
    <property type="entry name" value="RNaseH-like_sf"/>
</dbReference>